<reference evidence="2" key="1">
    <citation type="journal article" date="2014" name="Int. J. Syst. Evol. Microbiol.">
        <title>Complete genome sequence of Corynebacterium casei LMG S-19264T (=DSM 44701T), isolated from a smear-ripened cheese.</title>
        <authorList>
            <consortium name="US DOE Joint Genome Institute (JGI-PGF)"/>
            <person name="Walter F."/>
            <person name="Albersmeier A."/>
            <person name="Kalinowski J."/>
            <person name="Ruckert C."/>
        </authorList>
    </citation>
    <scope>NUCLEOTIDE SEQUENCE</scope>
    <source>
        <strain evidence="2">CGMCC 4.7368</strain>
    </source>
</reference>
<dbReference type="EMBL" id="BMNH01000009">
    <property type="protein sequence ID" value="GGO71076.1"/>
    <property type="molecule type" value="Genomic_DNA"/>
</dbReference>
<comment type="caution">
    <text evidence="2">The sequence shown here is derived from an EMBL/GenBank/DDBJ whole genome shotgun (WGS) entry which is preliminary data.</text>
</comment>
<evidence type="ECO:0000313" key="3">
    <source>
        <dbReference type="Proteomes" id="UP000646523"/>
    </source>
</evidence>
<protein>
    <submittedName>
        <fullName evidence="2">Uncharacterized protein</fullName>
    </submittedName>
</protein>
<proteinExistence type="predicted"/>
<dbReference type="RefSeq" id="WP_189125246.1">
    <property type="nucleotide sequence ID" value="NZ_BMNH01000009.1"/>
</dbReference>
<feature type="region of interest" description="Disordered" evidence="1">
    <location>
        <begin position="43"/>
        <end position="63"/>
    </location>
</feature>
<evidence type="ECO:0000313" key="2">
    <source>
        <dbReference type="EMBL" id="GGO71076.1"/>
    </source>
</evidence>
<evidence type="ECO:0000256" key="1">
    <source>
        <dbReference type="SAM" id="MobiDB-lite"/>
    </source>
</evidence>
<organism evidence="2 3">
    <name type="scientific">Nonomuraea cavernae</name>
    <dbReference type="NCBI Taxonomy" id="2045107"/>
    <lineage>
        <taxon>Bacteria</taxon>
        <taxon>Bacillati</taxon>
        <taxon>Actinomycetota</taxon>
        <taxon>Actinomycetes</taxon>
        <taxon>Streptosporangiales</taxon>
        <taxon>Streptosporangiaceae</taxon>
        <taxon>Nonomuraea</taxon>
    </lineage>
</organism>
<keyword evidence="3" id="KW-1185">Reference proteome</keyword>
<feature type="compositionally biased region" description="Basic and acidic residues" evidence="1">
    <location>
        <begin position="43"/>
        <end position="52"/>
    </location>
</feature>
<reference evidence="2" key="2">
    <citation type="submission" date="2020-09" db="EMBL/GenBank/DDBJ databases">
        <authorList>
            <person name="Sun Q."/>
            <person name="Zhou Y."/>
        </authorList>
    </citation>
    <scope>NUCLEOTIDE SEQUENCE</scope>
    <source>
        <strain evidence="2">CGMCC 4.7368</strain>
    </source>
</reference>
<sequence length="63" mass="7179">MPREGDTKDGQLDDLPATADEDVWHDYTADLLKVIKRGVNRRPGERIPETHGEALPTWWPTPN</sequence>
<dbReference type="AlphaFoldDB" id="A0A917Z2F0"/>
<accession>A0A917Z2F0</accession>
<gene>
    <name evidence="2" type="ORF">GCM10012289_36000</name>
</gene>
<name>A0A917Z2F0_9ACTN</name>
<dbReference type="Proteomes" id="UP000646523">
    <property type="component" value="Unassembled WGS sequence"/>
</dbReference>